<dbReference type="Proteomes" id="UP000593573">
    <property type="component" value="Unassembled WGS sequence"/>
</dbReference>
<keyword evidence="2" id="KW-1185">Reference proteome</keyword>
<evidence type="ECO:0000313" key="2">
    <source>
        <dbReference type="Proteomes" id="UP000593573"/>
    </source>
</evidence>
<reference evidence="1 2" key="1">
    <citation type="journal article" date="2019" name="Genome Biol. Evol.">
        <title>Insights into the evolution of the New World diploid cottons (Gossypium, subgenus Houzingenia) based on genome sequencing.</title>
        <authorList>
            <person name="Grover C.E."/>
            <person name="Arick M.A. 2nd"/>
            <person name="Thrash A."/>
            <person name="Conover J.L."/>
            <person name="Sanders W.S."/>
            <person name="Peterson D.G."/>
            <person name="Frelichowski J.E."/>
            <person name="Scheffler J.A."/>
            <person name="Scheffler B.E."/>
            <person name="Wendel J.F."/>
        </authorList>
    </citation>
    <scope>NUCLEOTIDE SEQUENCE [LARGE SCALE GENOMIC DNA]</scope>
    <source>
        <strain evidence="1">57</strain>
        <tissue evidence="1">Leaf</tissue>
    </source>
</reference>
<name>A0A7J8TWE1_9ROSI</name>
<gene>
    <name evidence="1" type="ORF">Goklo_026859</name>
</gene>
<proteinExistence type="predicted"/>
<dbReference type="EMBL" id="JABFAB010000002">
    <property type="protein sequence ID" value="MBA0642480.1"/>
    <property type="molecule type" value="Genomic_DNA"/>
</dbReference>
<organism evidence="1 2">
    <name type="scientific">Gossypium klotzschianum</name>
    <dbReference type="NCBI Taxonomy" id="34286"/>
    <lineage>
        <taxon>Eukaryota</taxon>
        <taxon>Viridiplantae</taxon>
        <taxon>Streptophyta</taxon>
        <taxon>Embryophyta</taxon>
        <taxon>Tracheophyta</taxon>
        <taxon>Spermatophyta</taxon>
        <taxon>Magnoliopsida</taxon>
        <taxon>eudicotyledons</taxon>
        <taxon>Gunneridae</taxon>
        <taxon>Pentapetalae</taxon>
        <taxon>rosids</taxon>
        <taxon>malvids</taxon>
        <taxon>Malvales</taxon>
        <taxon>Malvaceae</taxon>
        <taxon>Malvoideae</taxon>
        <taxon>Gossypium</taxon>
    </lineage>
</organism>
<evidence type="ECO:0000313" key="1">
    <source>
        <dbReference type="EMBL" id="MBA0642480.1"/>
    </source>
</evidence>
<protein>
    <submittedName>
        <fullName evidence="1">Uncharacterized protein</fullName>
    </submittedName>
</protein>
<sequence>MLLGFFVFVVIGSCKIPGCLSFHHYMSLDI</sequence>
<comment type="caution">
    <text evidence="1">The sequence shown here is derived from an EMBL/GenBank/DDBJ whole genome shotgun (WGS) entry which is preliminary data.</text>
</comment>
<accession>A0A7J8TWE1</accession>
<dbReference type="AlphaFoldDB" id="A0A7J8TWE1"/>